<sequence>MNQRRTFLQKLGLGLFLPAMSEVSHYSAGFQFPKSNLSTSNYWNQLREAFPLSQNRVYFNNGTFGPAPYPVLKKLEEINLSVSSTGEYGNSDNERAALASFLNVEKEELSLTHNTTEGINIMAWGLPLVAGDEVILTTHDHAGNALPWLNRAKLHGIVLKTFSPKNTLEENLDLIKSLCGPKTKVIAIPHITCTTGLVFPIPEISEFARSRGIFTAIDGAHGAGTFDLDLKQLGCDFYAGCFHKWLLGPSGTGFLYVKKEKLEELQAIQIGGYSDLGWDVISIPPKLNGYVNTAHRFDYGTQSKALFSGAKAAADFHQSIGKAKVEQRIRQLSDLLIEGLGHLEEKVEILTPKEPASRISMVTFRSNQVNSEELNTLINQAGFRVRLIHEAKLNAIRVSTHIYNSEEEIENLVSFLTDALKRF</sequence>
<dbReference type="InterPro" id="IPR000192">
    <property type="entry name" value="Aminotrans_V_dom"/>
</dbReference>
<dbReference type="EMBL" id="BTPD01000014">
    <property type="protein sequence ID" value="GMQ31094.1"/>
    <property type="molecule type" value="Genomic_DNA"/>
</dbReference>
<evidence type="ECO:0000256" key="1">
    <source>
        <dbReference type="ARBA" id="ARBA00022898"/>
    </source>
</evidence>
<organism evidence="3 4">
    <name type="scientific">Algoriphagus confluentis</name>
    <dbReference type="NCBI Taxonomy" id="1697556"/>
    <lineage>
        <taxon>Bacteria</taxon>
        <taxon>Pseudomonadati</taxon>
        <taxon>Bacteroidota</taxon>
        <taxon>Cytophagia</taxon>
        <taxon>Cytophagales</taxon>
        <taxon>Cyclobacteriaceae</taxon>
        <taxon>Algoriphagus</taxon>
    </lineage>
</organism>
<keyword evidence="1" id="KW-0663">Pyridoxal phosphate</keyword>
<evidence type="ECO:0000313" key="4">
    <source>
        <dbReference type="Proteomes" id="UP001338309"/>
    </source>
</evidence>
<dbReference type="InterPro" id="IPR015421">
    <property type="entry name" value="PyrdxlP-dep_Trfase_major"/>
</dbReference>
<dbReference type="Gene3D" id="3.40.640.10">
    <property type="entry name" value="Type I PLP-dependent aspartate aminotransferase-like (Major domain)"/>
    <property type="match status" value="1"/>
</dbReference>
<proteinExistence type="predicted"/>
<dbReference type="Pfam" id="PF00266">
    <property type="entry name" value="Aminotran_5"/>
    <property type="match status" value="1"/>
</dbReference>
<dbReference type="InterPro" id="IPR015422">
    <property type="entry name" value="PyrdxlP-dep_Trfase_small"/>
</dbReference>
<reference evidence="3 4" key="1">
    <citation type="submission" date="2023-08" db="EMBL/GenBank/DDBJ databases">
        <title>Draft genome sequence of Algoriphagus confluentis.</title>
        <authorList>
            <person name="Takatani N."/>
            <person name="Hosokawa M."/>
            <person name="Sawabe T."/>
        </authorList>
    </citation>
    <scope>NUCLEOTIDE SEQUENCE [LARGE SCALE GENOMIC DNA]</scope>
    <source>
        <strain evidence="3 4">NBRC 111222</strain>
    </source>
</reference>
<gene>
    <name evidence="3" type="ORF">Aconfl_37370</name>
</gene>
<protein>
    <submittedName>
        <fullName evidence="3">Cysteine desulfurase</fullName>
    </submittedName>
</protein>
<dbReference type="PANTHER" id="PTHR43586:SF4">
    <property type="entry name" value="ISOPENICILLIN N EPIMERASE"/>
    <property type="match status" value="1"/>
</dbReference>
<dbReference type="InterPro" id="IPR015424">
    <property type="entry name" value="PyrdxlP-dep_Trfase"/>
</dbReference>
<dbReference type="Gene3D" id="3.90.1150.10">
    <property type="entry name" value="Aspartate Aminotransferase, domain 1"/>
    <property type="match status" value="1"/>
</dbReference>
<dbReference type="Proteomes" id="UP001338309">
    <property type="component" value="Unassembled WGS sequence"/>
</dbReference>
<dbReference type="RefSeq" id="WP_338225794.1">
    <property type="nucleotide sequence ID" value="NZ_BTPD01000014.1"/>
</dbReference>
<name>A0ABQ6PSX2_9BACT</name>
<keyword evidence="4" id="KW-1185">Reference proteome</keyword>
<evidence type="ECO:0000259" key="2">
    <source>
        <dbReference type="Pfam" id="PF00266"/>
    </source>
</evidence>
<dbReference type="PANTHER" id="PTHR43586">
    <property type="entry name" value="CYSTEINE DESULFURASE"/>
    <property type="match status" value="1"/>
</dbReference>
<comment type="caution">
    <text evidence="3">The sequence shown here is derived from an EMBL/GenBank/DDBJ whole genome shotgun (WGS) entry which is preliminary data.</text>
</comment>
<evidence type="ECO:0000313" key="3">
    <source>
        <dbReference type="EMBL" id="GMQ31094.1"/>
    </source>
</evidence>
<dbReference type="SUPFAM" id="SSF53383">
    <property type="entry name" value="PLP-dependent transferases"/>
    <property type="match status" value="1"/>
</dbReference>
<accession>A0ABQ6PSX2</accession>
<feature type="domain" description="Aminotransferase class V" evidence="2">
    <location>
        <begin position="92"/>
        <end position="412"/>
    </location>
</feature>